<dbReference type="NCBIfam" id="TIGR02937">
    <property type="entry name" value="sigma70-ECF"/>
    <property type="match status" value="1"/>
</dbReference>
<evidence type="ECO:0000313" key="7">
    <source>
        <dbReference type="EMBL" id="MFD2566227.1"/>
    </source>
</evidence>
<dbReference type="InterPro" id="IPR014284">
    <property type="entry name" value="RNA_pol_sigma-70_dom"/>
</dbReference>
<dbReference type="Proteomes" id="UP001597508">
    <property type="component" value="Unassembled WGS sequence"/>
</dbReference>
<keyword evidence="4" id="KW-0804">Transcription</keyword>
<dbReference type="InterPro" id="IPR013324">
    <property type="entry name" value="RNA_pol_sigma_r3/r4-like"/>
</dbReference>
<proteinExistence type="inferred from homology"/>
<evidence type="ECO:0000256" key="2">
    <source>
        <dbReference type="ARBA" id="ARBA00023015"/>
    </source>
</evidence>
<comment type="caution">
    <text evidence="7">The sequence shown here is derived from an EMBL/GenBank/DDBJ whole genome shotgun (WGS) entry which is preliminary data.</text>
</comment>
<dbReference type="InterPro" id="IPR013249">
    <property type="entry name" value="RNA_pol_sigma70_r4_t2"/>
</dbReference>
<comment type="similarity">
    <text evidence="1">Belongs to the sigma-70 factor family. ECF subfamily.</text>
</comment>
<dbReference type="SUPFAM" id="SSF88659">
    <property type="entry name" value="Sigma3 and sigma4 domains of RNA polymerase sigma factors"/>
    <property type="match status" value="1"/>
</dbReference>
<dbReference type="PANTHER" id="PTHR43133">
    <property type="entry name" value="RNA POLYMERASE ECF-TYPE SIGMA FACTO"/>
    <property type="match status" value="1"/>
</dbReference>
<keyword evidence="8" id="KW-1185">Reference proteome</keyword>
<evidence type="ECO:0000259" key="5">
    <source>
        <dbReference type="Pfam" id="PF04542"/>
    </source>
</evidence>
<evidence type="ECO:0000313" key="8">
    <source>
        <dbReference type="Proteomes" id="UP001597508"/>
    </source>
</evidence>
<keyword evidence="3" id="KW-0731">Sigma factor</keyword>
<dbReference type="Gene3D" id="1.10.10.10">
    <property type="entry name" value="Winged helix-like DNA-binding domain superfamily/Winged helix DNA-binding domain"/>
    <property type="match status" value="1"/>
</dbReference>
<dbReference type="Pfam" id="PF04542">
    <property type="entry name" value="Sigma70_r2"/>
    <property type="match status" value="1"/>
</dbReference>
<accession>A0ABW5LS81</accession>
<reference evidence="8" key="1">
    <citation type="journal article" date="2019" name="Int. J. Syst. Evol. Microbiol.">
        <title>The Global Catalogue of Microorganisms (GCM) 10K type strain sequencing project: providing services to taxonomists for standard genome sequencing and annotation.</title>
        <authorList>
            <consortium name="The Broad Institute Genomics Platform"/>
            <consortium name="The Broad Institute Genome Sequencing Center for Infectious Disease"/>
            <person name="Wu L."/>
            <person name="Ma J."/>
        </authorList>
    </citation>
    <scope>NUCLEOTIDE SEQUENCE [LARGE SCALE GENOMIC DNA]</scope>
    <source>
        <strain evidence="8">KCTC 52127</strain>
    </source>
</reference>
<evidence type="ECO:0000256" key="3">
    <source>
        <dbReference type="ARBA" id="ARBA00023082"/>
    </source>
</evidence>
<dbReference type="EMBL" id="JBHULH010000001">
    <property type="protein sequence ID" value="MFD2566227.1"/>
    <property type="molecule type" value="Genomic_DNA"/>
</dbReference>
<evidence type="ECO:0000256" key="4">
    <source>
        <dbReference type="ARBA" id="ARBA00023163"/>
    </source>
</evidence>
<organism evidence="7 8">
    <name type="scientific">Pseudotenacibaculum haliotis</name>
    <dbReference type="NCBI Taxonomy" id="1862138"/>
    <lineage>
        <taxon>Bacteria</taxon>
        <taxon>Pseudomonadati</taxon>
        <taxon>Bacteroidota</taxon>
        <taxon>Flavobacteriia</taxon>
        <taxon>Flavobacteriales</taxon>
        <taxon>Flavobacteriaceae</taxon>
        <taxon>Pseudotenacibaculum</taxon>
    </lineage>
</organism>
<name>A0ABW5LS81_9FLAO</name>
<dbReference type="CDD" id="cd06171">
    <property type="entry name" value="Sigma70_r4"/>
    <property type="match status" value="1"/>
</dbReference>
<dbReference type="PANTHER" id="PTHR43133:SF51">
    <property type="entry name" value="RNA POLYMERASE SIGMA FACTOR"/>
    <property type="match status" value="1"/>
</dbReference>
<dbReference type="InterPro" id="IPR013325">
    <property type="entry name" value="RNA_pol_sigma_r2"/>
</dbReference>
<sequence length="192" mass="23102">MYTLEPNTKPLHSEARLVKRLQSSRKKDRAFSELLDLYQERIYWHIRKMVLTHENANDVLQNTFIRVYRNIEKFEGKSSLLTWIFRIAYNESLRFLEKEKKRSFQSLEDVSAYQIEALKQSEYFDGDELHAKLLKIIEELTEKQRRVFQMKYFDDLSFREISEVLEVSENTLKSSYYAAVKVIEEKILIETN</sequence>
<dbReference type="InterPro" id="IPR039425">
    <property type="entry name" value="RNA_pol_sigma-70-like"/>
</dbReference>
<dbReference type="SUPFAM" id="SSF88946">
    <property type="entry name" value="Sigma2 domain of RNA polymerase sigma factors"/>
    <property type="match status" value="1"/>
</dbReference>
<dbReference type="Pfam" id="PF08281">
    <property type="entry name" value="Sigma70_r4_2"/>
    <property type="match status" value="1"/>
</dbReference>
<evidence type="ECO:0000256" key="1">
    <source>
        <dbReference type="ARBA" id="ARBA00010641"/>
    </source>
</evidence>
<feature type="domain" description="RNA polymerase sigma factor 70 region 4 type 2" evidence="6">
    <location>
        <begin position="132"/>
        <end position="181"/>
    </location>
</feature>
<dbReference type="InterPro" id="IPR036388">
    <property type="entry name" value="WH-like_DNA-bd_sf"/>
</dbReference>
<feature type="domain" description="RNA polymerase sigma-70 region 2" evidence="5">
    <location>
        <begin position="36"/>
        <end position="101"/>
    </location>
</feature>
<protein>
    <submittedName>
        <fullName evidence="7">RNA polymerase sigma factor</fullName>
    </submittedName>
</protein>
<dbReference type="RefSeq" id="WP_379664946.1">
    <property type="nucleotide sequence ID" value="NZ_JBHULH010000001.1"/>
</dbReference>
<dbReference type="InterPro" id="IPR007627">
    <property type="entry name" value="RNA_pol_sigma70_r2"/>
</dbReference>
<dbReference type="Gene3D" id="1.10.1740.10">
    <property type="match status" value="1"/>
</dbReference>
<evidence type="ECO:0000259" key="6">
    <source>
        <dbReference type="Pfam" id="PF08281"/>
    </source>
</evidence>
<keyword evidence="2" id="KW-0805">Transcription regulation</keyword>
<gene>
    <name evidence="7" type="ORF">ACFSRZ_02510</name>
</gene>